<comment type="caution">
    <text evidence="2">The sequence shown here is derived from an EMBL/GenBank/DDBJ whole genome shotgun (WGS) entry which is preliminary data.</text>
</comment>
<protein>
    <submittedName>
        <fullName evidence="2">AAA family ATPase</fullName>
    </submittedName>
</protein>
<dbReference type="RefSeq" id="WP_377577293.1">
    <property type="nucleotide sequence ID" value="NZ_JBHTKA010000001.1"/>
</dbReference>
<reference evidence="3" key="1">
    <citation type="journal article" date="2019" name="Int. J. Syst. Evol. Microbiol.">
        <title>The Global Catalogue of Microorganisms (GCM) 10K type strain sequencing project: providing services to taxonomists for standard genome sequencing and annotation.</title>
        <authorList>
            <consortium name="The Broad Institute Genomics Platform"/>
            <consortium name="The Broad Institute Genome Sequencing Center for Infectious Disease"/>
            <person name="Wu L."/>
            <person name="Ma J."/>
        </authorList>
    </citation>
    <scope>NUCLEOTIDE SEQUENCE [LARGE SCALE GENOMIC DNA]</scope>
    <source>
        <strain evidence="3">CCUG 58938</strain>
    </source>
</reference>
<evidence type="ECO:0000313" key="3">
    <source>
        <dbReference type="Proteomes" id="UP001597112"/>
    </source>
</evidence>
<accession>A0ABW3K1C8</accession>
<dbReference type="SUPFAM" id="SSF52540">
    <property type="entry name" value="P-loop containing nucleoside triphosphate hydrolases"/>
    <property type="match status" value="1"/>
</dbReference>
<dbReference type="Pfam" id="PF13521">
    <property type="entry name" value="AAA_28"/>
    <property type="match status" value="1"/>
</dbReference>
<organism evidence="2 3">
    <name type="scientific">Ohtaekwangia kribbensis</name>
    <dbReference type="NCBI Taxonomy" id="688913"/>
    <lineage>
        <taxon>Bacteria</taxon>
        <taxon>Pseudomonadati</taxon>
        <taxon>Bacteroidota</taxon>
        <taxon>Cytophagia</taxon>
        <taxon>Cytophagales</taxon>
        <taxon>Fulvivirgaceae</taxon>
        <taxon>Ohtaekwangia</taxon>
    </lineage>
</organism>
<sequence length="182" mass="20897">MKYIITGGPGSGKTSIIDILSRQGYATFPEVSRTLIRQQMQLERGVLPWKNMKDFAILALGAMRQQYHEASVVNETCFFDRGIPDIIGYLYFSELVLSSEISEAAAAHLYAPVVFICPPWPEIYVNDPERPQTFEDARKLYRHIKNAYEMLRYTVIEVPKDIVSIRTEFILDAVHNHQPFVI</sequence>
<proteinExistence type="predicted"/>
<feature type="domain" description="NadR/Ttd14 AAA" evidence="1">
    <location>
        <begin position="2"/>
        <end position="161"/>
    </location>
</feature>
<dbReference type="InterPro" id="IPR027417">
    <property type="entry name" value="P-loop_NTPase"/>
</dbReference>
<evidence type="ECO:0000313" key="2">
    <source>
        <dbReference type="EMBL" id="MFD0999225.1"/>
    </source>
</evidence>
<keyword evidence="3" id="KW-1185">Reference proteome</keyword>
<dbReference type="Gene3D" id="3.40.50.300">
    <property type="entry name" value="P-loop containing nucleotide triphosphate hydrolases"/>
    <property type="match status" value="1"/>
</dbReference>
<name>A0ABW3K1C8_9BACT</name>
<dbReference type="InterPro" id="IPR038727">
    <property type="entry name" value="NadR/Ttd14_AAA_dom"/>
</dbReference>
<dbReference type="Proteomes" id="UP001597112">
    <property type="component" value="Unassembled WGS sequence"/>
</dbReference>
<gene>
    <name evidence="2" type="ORF">ACFQ21_07900</name>
</gene>
<evidence type="ECO:0000259" key="1">
    <source>
        <dbReference type="Pfam" id="PF13521"/>
    </source>
</evidence>
<dbReference type="EMBL" id="JBHTKA010000001">
    <property type="protein sequence ID" value="MFD0999225.1"/>
    <property type="molecule type" value="Genomic_DNA"/>
</dbReference>